<evidence type="ECO:0000313" key="1">
    <source>
        <dbReference type="EMBL" id="KAB8039741.1"/>
    </source>
</evidence>
<dbReference type="InterPro" id="IPR011006">
    <property type="entry name" value="CheY-like_superfamily"/>
</dbReference>
<accession>A0A6N6VUK0</accession>
<keyword evidence="2" id="KW-1185">Reference proteome</keyword>
<comment type="caution">
    <text evidence="1">The sequence shown here is derived from an EMBL/GenBank/DDBJ whole genome shotgun (WGS) entry which is preliminary data.</text>
</comment>
<dbReference type="RefSeq" id="WP_153419191.1">
    <property type="nucleotide sequence ID" value="NZ_WFLM01000002.1"/>
</dbReference>
<evidence type="ECO:0000313" key="2">
    <source>
        <dbReference type="Proteomes" id="UP000437748"/>
    </source>
</evidence>
<evidence type="ECO:0008006" key="3">
    <source>
        <dbReference type="Google" id="ProtNLM"/>
    </source>
</evidence>
<dbReference type="Proteomes" id="UP000437748">
    <property type="component" value="Unassembled WGS sequence"/>
</dbReference>
<dbReference type="SUPFAM" id="SSF52172">
    <property type="entry name" value="CheY-like"/>
    <property type="match status" value="1"/>
</dbReference>
<sequence length="163" mass="19231">MKKILFFESSLSLHKAIKLILSNVNLYEITIVDNIIKFEKEKKSQIFDLIITNVNLVNINLFKKNMEYQNILIMFEKSDSIMDFEKEDHFNFIEKPFSSIDFKKKVDFILGVDDDSLSVLEQQNSSEKLIQSFVKETLEQWLRDQAPQYAKEVIREEITKLIG</sequence>
<reference evidence="1 2" key="1">
    <citation type="submission" date="2019-10" db="EMBL/GenBank/DDBJ databases">
        <title>New species of Slilvanegrellaceae.</title>
        <authorList>
            <person name="Pitt A."/>
            <person name="Hahn M.W."/>
        </authorList>
    </citation>
    <scope>NUCLEOTIDE SEQUENCE [LARGE SCALE GENOMIC DNA]</scope>
    <source>
        <strain evidence="1 2">SP-Ram-0.45-NSY-1</strain>
    </source>
</reference>
<dbReference type="AlphaFoldDB" id="A0A6N6VUK0"/>
<protein>
    <recommendedName>
        <fullName evidence="3">Response regulatory domain-containing protein</fullName>
    </recommendedName>
</protein>
<gene>
    <name evidence="1" type="ORF">GCL60_05620</name>
</gene>
<name>A0A6N6VUK0_9BACT</name>
<proteinExistence type="predicted"/>
<dbReference type="OrthoDB" id="5296104at2"/>
<dbReference type="EMBL" id="WFLM01000002">
    <property type="protein sequence ID" value="KAB8039741.1"/>
    <property type="molecule type" value="Genomic_DNA"/>
</dbReference>
<organism evidence="1 2">
    <name type="scientific">Silvanigrella paludirubra</name>
    <dbReference type="NCBI Taxonomy" id="2499159"/>
    <lineage>
        <taxon>Bacteria</taxon>
        <taxon>Pseudomonadati</taxon>
        <taxon>Bdellovibrionota</taxon>
        <taxon>Oligoflexia</taxon>
        <taxon>Silvanigrellales</taxon>
        <taxon>Silvanigrellaceae</taxon>
        <taxon>Silvanigrella</taxon>
    </lineage>
</organism>